<accession>A0ABM7Q0F1</accession>
<evidence type="ECO:0000313" key="2">
    <source>
        <dbReference type="Proteomes" id="UP001319861"/>
    </source>
</evidence>
<dbReference type="SUPFAM" id="SSF52467">
    <property type="entry name" value="DHS-like NAD/FAD-binding domain"/>
    <property type="match status" value="1"/>
</dbReference>
<reference evidence="1 2" key="1">
    <citation type="journal article" date="2021" name="J. Biosci. Bioeng.">
        <title>Identification and characterization of a chc gene cluster responsible for the aromatization pathway of cyclohexanecarboxylate degradation in Sinomonas cyclohexanicum ATCC 51369.</title>
        <authorList>
            <person name="Yamamoto T."/>
            <person name="Hasegawa Y."/>
            <person name="Lau P.C.K."/>
            <person name="Iwaki H."/>
        </authorList>
    </citation>
    <scope>NUCLEOTIDE SEQUENCE [LARGE SCALE GENOMIC DNA]</scope>
    <source>
        <strain evidence="1 2">ATCC 51369</strain>
    </source>
</reference>
<keyword evidence="2" id="KW-1185">Reference proteome</keyword>
<evidence type="ECO:0008006" key="3">
    <source>
        <dbReference type="Google" id="ProtNLM"/>
    </source>
</evidence>
<dbReference type="Proteomes" id="UP001319861">
    <property type="component" value="Chromosome"/>
</dbReference>
<dbReference type="EMBL" id="AP024525">
    <property type="protein sequence ID" value="BCT78043.1"/>
    <property type="molecule type" value="Genomic_DNA"/>
</dbReference>
<sequence length="556" mass="60961">MRQAWRLIRTDHSELVQDVADGKRFVWLGSGISRDQVPDLVELLARVLHFLRDRAASGEADAEEHRTALMEILREYLPAECSQYEADRVNCEPAGLDQLRDRYSRVLGVGVEGKPTDYLLIEGAGLPELYGGPDLRPGPTHKLLAMLVSEGVVTNLASGNWDTLVEKALLELSATDSLLDVYVDVNDPRTGRGHAEIAKFHGCAGLARTDARRYRDKIIATPAQISQLHGDPSFAHMTEHLRDLATRMRSLVLGLSVQDSDLLAIFTSATCRSPWKWEPNHPAYLFAEPRVLASQRNVLQVAYGEDFGRSRATIIERSAIGAYAGPVVAAILIEVLAAKLAVSIQRHHALPVDLLSELECGIRRLVLRIIAAFGQDEESMAAFFLGAYSDFIRAYLGTTTVGAAKYLPFARGTTTSLEADISVVGMGIDLLAIAIGLLGLGEDRGKWRATLVDEQMGSRIRLSRQRNKTGPVVIVVRGAREAIAMMENDDWIAGREDMTLLQMDFGAAAASKRSPGGRIGRGRGARARRVLMWAEISDSVQSVEELMVRFETGVGL</sequence>
<name>A0ABM7Q0F1_SINCY</name>
<proteinExistence type="predicted"/>
<dbReference type="InterPro" id="IPR029035">
    <property type="entry name" value="DHS-like_NAD/FAD-binding_dom"/>
</dbReference>
<organism evidence="1 2">
    <name type="scientific">Sinomonas cyclohexanicum</name>
    <name type="common">Corynebacterium cyclohexanicum</name>
    <dbReference type="NCBI Taxonomy" id="322009"/>
    <lineage>
        <taxon>Bacteria</taxon>
        <taxon>Bacillati</taxon>
        <taxon>Actinomycetota</taxon>
        <taxon>Actinomycetes</taxon>
        <taxon>Micrococcales</taxon>
        <taxon>Micrococcaceae</taxon>
        <taxon>Sinomonas</taxon>
    </lineage>
</organism>
<dbReference type="Pfam" id="PF13289">
    <property type="entry name" value="SIR2_2"/>
    <property type="match status" value="1"/>
</dbReference>
<protein>
    <recommendedName>
        <fullName evidence="3">SIR2-like domain-containing protein</fullName>
    </recommendedName>
</protein>
<gene>
    <name evidence="1" type="ORF">SCMU_38850</name>
</gene>
<evidence type="ECO:0000313" key="1">
    <source>
        <dbReference type="EMBL" id="BCT78043.1"/>
    </source>
</evidence>